<protein>
    <submittedName>
        <fullName evidence="10">DUF421 domain-containing protein</fullName>
    </submittedName>
</protein>
<feature type="domain" description="YetF C-terminal" evidence="9">
    <location>
        <begin position="78"/>
        <end position="181"/>
    </location>
</feature>
<keyword evidence="3" id="KW-1003">Cell membrane</keyword>
<evidence type="ECO:0000256" key="3">
    <source>
        <dbReference type="ARBA" id="ARBA00022475"/>
    </source>
</evidence>
<reference evidence="10 11" key="1">
    <citation type="submission" date="2019-11" db="EMBL/GenBank/DDBJ databases">
        <title>Gracilibacillus salitolerans sp. nov., a moderate halophile isolated from a saline soil in northwest China.</title>
        <authorList>
            <person name="Gan L."/>
        </authorList>
    </citation>
    <scope>NUCLEOTIDE SEQUENCE [LARGE SCALE GENOMIC DNA]</scope>
    <source>
        <strain evidence="10 11">SCU50</strain>
    </source>
</reference>
<evidence type="ECO:0000256" key="1">
    <source>
        <dbReference type="ARBA" id="ARBA00004651"/>
    </source>
</evidence>
<feature type="transmembrane region" description="Helical" evidence="8">
    <location>
        <begin position="55"/>
        <end position="75"/>
    </location>
</feature>
<dbReference type="Gene3D" id="3.30.240.20">
    <property type="entry name" value="bsu07140 like domains"/>
    <property type="match status" value="1"/>
</dbReference>
<keyword evidence="7" id="KW-0175">Coiled coil</keyword>
<evidence type="ECO:0000256" key="2">
    <source>
        <dbReference type="ARBA" id="ARBA00006448"/>
    </source>
</evidence>
<dbReference type="InterPro" id="IPR007353">
    <property type="entry name" value="DUF421"/>
</dbReference>
<keyword evidence="4 8" id="KW-0812">Transmembrane</keyword>
<keyword evidence="11" id="KW-1185">Reference proteome</keyword>
<evidence type="ECO:0000256" key="5">
    <source>
        <dbReference type="ARBA" id="ARBA00022989"/>
    </source>
</evidence>
<keyword evidence="6 8" id="KW-0472">Membrane</keyword>
<evidence type="ECO:0000259" key="9">
    <source>
        <dbReference type="Pfam" id="PF04239"/>
    </source>
</evidence>
<name>A0A5Q2TI20_9BACI</name>
<evidence type="ECO:0000256" key="4">
    <source>
        <dbReference type="ARBA" id="ARBA00022692"/>
    </source>
</evidence>
<proteinExistence type="inferred from homology"/>
<organism evidence="10 11">
    <name type="scientific">Gracilibacillus salitolerans</name>
    <dbReference type="NCBI Taxonomy" id="2663022"/>
    <lineage>
        <taxon>Bacteria</taxon>
        <taxon>Bacillati</taxon>
        <taxon>Bacillota</taxon>
        <taxon>Bacilli</taxon>
        <taxon>Bacillales</taxon>
        <taxon>Bacillaceae</taxon>
        <taxon>Gracilibacillus</taxon>
    </lineage>
</organism>
<gene>
    <name evidence="10" type="ORF">GI584_10010</name>
</gene>
<comment type="subcellular location">
    <subcellularLocation>
        <location evidence="1">Cell membrane</location>
        <topology evidence="1">Multi-pass membrane protein</topology>
    </subcellularLocation>
</comment>
<evidence type="ECO:0000256" key="6">
    <source>
        <dbReference type="ARBA" id="ARBA00023136"/>
    </source>
</evidence>
<comment type="similarity">
    <text evidence="2">Belongs to the UPF0702 family.</text>
</comment>
<dbReference type="InterPro" id="IPR023090">
    <property type="entry name" value="UPF0702_alpha/beta_dom_sf"/>
</dbReference>
<dbReference type="PANTHER" id="PTHR34582:SF2">
    <property type="entry name" value="UPF0702 TRANSMEMBRANE PROTEIN YDFR"/>
    <property type="match status" value="1"/>
</dbReference>
<dbReference type="Pfam" id="PF04239">
    <property type="entry name" value="DUF421"/>
    <property type="match status" value="1"/>
</dbReference>
<dbReference type="AlphaFoldDB" id="A0A5Q2TI20"/>
<sequence length="208" mass="23400">MEFDWIWKAVLIIVIGTLLLRVAGRKSISQMSLGQTVLMIGIGSLLIQPVSGKNIWVTFGVGAILILTLIALEYFQLKSDKVESFITGKSAILIENGQLVEKNLKKYRLTVDLLEMLLRQQNVAKISDVEWATIEPNGQLGYLLKSDAQPMTKGDFQQVNNQLKQLQTAINALQKNTDNYTQNPKEQDNLFQEVADKQHQTPPPKHLD</sequence>
<dbReference type="GO" id="GO:0005886">
    <property type="term" value="C:plasma membrane"/>
    <property type="evidence" value="ECO:0007669"/>
    <property type="project" value="UniProtKB-SubCell"/>
</dbReference>
<keyword evidence="5 8" id="KW-1133">Transmembrane helix</keyword>
<accession>A0A5Q2TI20</accession>
<feature type="transmembrane region" description="Helical" evidence="8">
    <location>
        <begin position="6"/>
        <end position="24"/>
    </location>
</feature>
<feature type="coiled-coil region" evidence="7">
    <location>
        <begin position="156"/>
        <end position="183"/>
    </location>
</feature>
<evidence type="ECO:0000256" key="7">
    <source>
        <dbReference type="SAM" id="Coils"/>
    </source>
</evidence>
<dbReference type="EMBL" id="CP045915">
    <property type="protein sequence ID" value="QGH34335.1"/>
    <property type="molecule type" value="Genomic_DNA"/>
</dbReference>
<evidence type="ECO:0000256" key="8">
    <source>
        <dbReference type="SAM" id="Phobius"/>
    </source>
</evidence>
<dbReference type="KEGG" id="grc:GI584_10010"/>
<dbReference type="RefSeq" id="WP_153791147.1">
    <property type="nucleotide sequence ID" value="NZ_CP045915.1"/>
</dbReference>
<evidence type="ECO:0000313" key="10">
    <source>
        <dbReference type="EMBL" id="QGH34335.1"/>
    </source>
</evidence>
<dbReference type="PANTHER" id="PTHR34582">
    <property type="entry name" value="UPF0702 TRANSMEMBRANE PROTEIN YCAP"/>
    <property type="match status" value="1"/>
</dbReference>
<feature type="transmembrane region" description="Helical" evidence="8">
    <location>
        <begin position="31"/>
        <end position="49"/>
    </location>
</feature>
<evidence type="ECO:0000313" key="11">
    <source>
        <dbReference type="Proteomes" id="UP000339690"/>
    </source>
</evidence>
<dbReference type="Proteomes" id="UP000339690">
    <property type="component" value="Chromosome"/>
</dbReference>